<evidence type="ECO:0000313" key="2">
    <source>
        <dbReference type="Proteomes" id="UP000322873"/>
    </source>
</evidence>
<keyword evidence="2" id="KW-1185">Reference proteome</keyword>
<dbReference type="EMBL" id="VICG01000007">
    <property type="protein sequence ID" value="KAA8570454.1"/>
    <property type="molecule type" value="Genomic_DNA"/>
</dbReference>
<proteinExistence type="predicted"/>
<gene>
    <name evidence="1" type="ORF">EYC84_002735</name>
</gene>
<accession>A0A5M9JLV3</accession>
<reference evidence="1 2" key="1">
    <citation type="submission" date="2019-06" db="EMBL/GenBank/DDBJ databases">
        <title>Genome Sequence of the Brown Rot Fungal Pathogen Monilinia fructicola.</title>
        <authorList>
            <person name="De Miccolis Angelini R.M."/>
            <person name="Landi L."/>
            <person name="Abate D."/>
            <person name="Pollastro S."/>
            <person name="Romanazzi G."/>
            <person name="Faretra F."/>
        </authorList>
    </citation>
    <scope>NUCLEOTIDE SEQUENCE [LARGE SCALE GENOMIC DNA]</scope>
    <source>
        <strain evidence="1 2">Mfrc123</strain>
    </source>
</reference>
<protein>
    <submittedName>
        <fullName evidence="1">Uncharacterized protein</fullName>
    </submittedName>
</protein>
<name>A0A5M9JLV3_MONFR</name>
<organism evidence="1 2">
    <name type="scientific">Monilinia fructicola</name>
    <name type="common">Brown rot fungus</name>
    <name type="synonym">Ciboria fructicola</name>
    <dbReference type="NCBI Taxonomy" id="38448"/>
    <lineage>
        <taxon>Eukaryota</taxon>
        <taxon>Fungi</taxon>
        <taxon>Dikarya</taxon>
        <taxon>Ascomycota</taxon>
        <taxon>Pezizomycotina</taxon>
        <taxon>Leotiomycetes</taxon>
        <taxon>Helotiales</taxon>
        <taxon>Sclerotiniaceae</taxon>
        <taxon>Monilinia</taxon>
    </lineage>
</organism>
<dbReference type="Proteomes" id="UP000322873">
    <property type="component" value="Unassembled WGS sequence"/>
</dbReference>
<dbReference type="AlphaFoldDB" id="A0A5M9JLV3"/>
<evidence type="ECO:0000313" key="1">
    <source>
        <dbReference type="EMBL" id="KAA8570454.1"/>
    </source>
</evidence>
<sequence>MRCCKVNHYSILLCLAPKYSTGSTAWENQNIMDLGALLGELIDERTFQSFGEEMDSYIGTYGTELFIVSHWLTSKSRRFKRLTAPFALLLLAL</sequence>
<comment type="caution">
    <text evidence="1">The sequence shown here is derived from an EMBL/GenBank/DDBJ whole genome shotgun (WGS) entry which is preliminary data.</text>
</comment>